<name>D1AP44_SEBTE</name>
<evidence type="ECO:0000313" key="3">
    <source>
        <dbReference type="Proteomes" id="UP000000845"/>
    </source>
</evidence>
<reference evidence="3" key="1">
    <citation type="submission" date="2009-09" db="EMBL/GenBank/DDBJ databases">
        <title>The complete chromosome of Sebaldella termitidis ATCC 33386.</title>
        <authorList>
            <consortium name="US DOE Joint Genome Institute (JGI-PGF)"/>
            <person name="Lucas S."/>
            <person name="Copeland A."/>
            <person name="Lapidus A."/>
            <person name="Glavina del Rio T."/>
            <person name="Dalin E."/>
            <person name="Tice H."/>
            <person name="Bruce D."/>
            <person name="Goodwin L."/>
            <person name="Pitluck S."/>
            <person name="Kyrpides N."/>
            <person name="Mavromatis K."/>
            <person name="Ivanova N."/>
            <person name="Mikhailova N."/>
            <person name="Sims D."/>
            <person name="Meincke L."/>
            <person name="Brettin T."/>
            <person name="Detter J.C."/>
            <person name="Han C."/>
            <person name="Larimer F."/>
            <person name="Land M."/>
            <person name="Hauser L."/>
            <person name="Markowitz V."/>
            <person name="Cheng J.F."/>
            <person name="Hugenholtz P."/>
            <person name="Woyke T."/>
            <person name="Wu D."/>
            <person name="Eisen J.A."/>
        </authorList>
    </citation>
    <scope>NUCLEOTIDE SEQUENCE [LARGE SCALE GENOMIC DNA]</scope>
    <source>
        <strain evidence="3">ATCC 33386 / NCTC 11300</strain>
    </source>
</reference>
<protein>
    <recommendedName>
        <fullName evidence="4">Porin</fullName>
    </recommendedName>
</protein>
<dbReference type="Proteomes" id="UP000000845">
    <property type="component" value="Chromosome"/>
</dbReference>
<proteinExistence type="predicted"/>
<evidence type="ECO:0008006" key="4">
    <source>
        <dbReference type="Google" id="ProtNLM"/>
    </source>
</evidence>
<keyword evidence="1" id="KW-0732">Signal</keyword>
<dbReference type="EMBL" id="CP001739">
    <property type="protein sequence ID" value="ACZ07518.1"/>
    <property type="molecule type" value="Genomic_DNA"/>
</dbReference>
<keyword evidence="3" id="KW-1185">Reference proteome</keyword>
<gene>
    <name evidence="2" type="ordered locus">Sterm_0646</name>
</gene>
<dbReference type="RefSeq" id="WP_012860114.1">
    <property type="nucleotide sequence ID" value="NC_013517.1"/>
</dbReference>
<feature type="chain" id="PRO_5003019874" description="Porin" evidence="1">
    <location>
        <begin position="21"/>
        <end position="339"/>
    </location>
</feature>
<dbReference type="HOGENOM" id="CLU_818589_0_0_0"/>
<dbReference type="eggNOG" id="ENOG5033YMN">
    <property type="taxonomic scope" value="Bacteria"/>
</dbReference>
<organism evidence="2 3">
    <name type="scientific">Sebaldella termitidis (strain ATCC 33386 / NCTC 11300)</name>
    <dbReference type="NCBI Taxonomy" id="526218"/>
    <lineage>
        <taxon>Bacteria</taxon>
        <taxon>Fusobacteriati</taxon>
        <taxon>Fusobacteriota</taxon>
        <taxon>Fusobacteriia</taxon>
        <taxon>Fusobacteriales</taxon>
        <taxon>Leptotrichiaceae</taxon>
        <taxon>Sebaldella</taxon>
    </lineage>
</organism>
<sequence length="339" mass="38460">MKKLFGLLALMTVISGVSVADDFTNLSIDSHWRSLHSGRTTNEAMRNRTHMTGQEMRNEFTGKLTLDDEWQGLSFNFDFLKKDFYNSKGKHQGNGWDNDVYFSKDFSKGPFVGDMKLGWKYEGYTDSGHGNEFYFGPTVGFKLLGQEGTFSAQFVYYNDVNSQKDFGPSIVEEKVYNRHYKDTGTEGIGGNFDFNFNGTILEGRFGTVSYNLDLKNHLRDATNTKTTTSDGRNTVYLDYDGVISYDSPRFYGFGVGLDIENEYEMQTGNGWYNNGFYLSPKASFKHTFDTSLGKIGVMPYVKWDAIDQQRGEFAESDDTYSGYGDTKLRAGLNISLDRN</sequence>
<feature type="signal peptide" evidence="1">
    <location>
        <begin position="1"/>
        <end position="20"/>
    </location>
</feature>
<accession>D1AP44</accession>
<dbReference type="KEGG" id="str:Sterm_0646"/>
<evidence type="ECO:0000313" key="2">
    <source>
        <dbReference type="EMBL" id="ACZ07518.1"/>
    </source>
</evidence>
<dbReference type="AlphaFoldDB" id="D1AP44"/>
<reference evidence="2 3" key="2">
    <citation type="journal article" date="2010" name="Stand. Genomic Sci.">
        <title>Complete genome sequence of Sebaldella termitidis type strain (NCTC 11300).</title>
        <authorList>
            <person name="Harmon-Smith M."/>
            <person name="Celia L."/>
            <person name="Chertkov O."/>
            <person name="Lapidus A."/>
            <person name="Copeland A."/>
            <person name="Glavina Del Rio T."/>
            <person name="Nolan M."/>
            <person name="Lucas S."/>
            <person name="Tice H."/>
            <person name="Cheng J.F."/>
            <person name="Han C."/>
            <person name="Detter J.C."/>
            <person name="Bruce D."/>
            <person name="Goodwin L."/>
            <person name="Pitluck S."/>
            <person name="Pati A."/>
            <person name="Liolios K."/>
            <person name="Ivanova N."/>
            <person name="Mavromatis K."/>
            <person name="Mikhailova N."/>
            <person name="Chen A."/>
            <person name="Palaniappan K."/>
            <person name="Land M."/>
            <person name="Hauser L."/>
            <person name="Chang Y.J."/>
            <person name="Jeffries C.D."/>
            <person name="Brettin T."/>
            <person name="Goker M."/>
            <person name="Beck B."/>
            <person name="Bristow J."/>
            <person name="Eisen J.A."/>
            <person name="Markowitz V."/>
            <person name="Hugenholtz P."/>
            <person name="Kyrpides N.C."/>
            <person name="Klenk H.P."/>
            <person name="Chen F."/>
        </authorList>
    </citation>
    <scope>NUCLEOTIDE SEQUENCE [LARGE SCALE GENOMIC DNA]</scope>
    <source>
        <strain evidence="3">ATCC 33386 / NCTC 11300</strain>
    </source>
</reference>
<evidence type="ECO:0000256" key="1">
    <source>
        <dbReference type="SAM" id="SignalP"/>
    </source>
</evidence>